<gene>
    <name evidence="10" type="ORF">NMOB1V02_LOCUS12017</name>
</gene>
<evidence type="ECO:0000313" key="11">
    <source>
        <dbReference type="Proteomes" id="UP000678499"/>
    </source>
</evidence>
<feature type="domain" description="Alpha 1,4-glycosyltransferase" evidence="9">
    <location>
        <begin position="224"/>
        <end position="350"/>
    </location>
</feature>
<dbReference type="InterPro" id="IPR007577">
    <property type="entry name" value="GlycoTrfase_DXD_sugar-bd_CS"/>
</dbReference>
<feature type="compositionally biased region" description="Basic and acidic residues" evidence="7">
    <location>
        <begin position="51"/>
        <end position="61"/>
    </location>
</feature>
<keyword evidence="6 8" id="KW-0472">Membrane</keyword>
<evidence type="ECO:0000256" key="4">
    <source>
        <dbReference type="ARBA" id="ARBA00022679"/>
    </source>
</evidence>
<dbReference type="Pfam" id="PF04572">
    <property type="entry name" value="Gb3_synth"/>
    <property type="match status" value="1"/>
</dbReference>
<dbReference type="GO" id="GO:0000139">
    <property type="term" value="C:Golgi membrane"/>
    <property type="evidence" value="ECO:0007669"/>
    <property type="project" value="UniProtKB-SubCell"/>
</dbReference>
<reference evidence="10" key="1">
    <citation type="submission" date="2020-11" db="EMBL/GenBank/DDBJ databases">
        <authorList>
            <person name="Tran Van P."/>
        </authorList>
    </citation>
    <scope>NUCLEOTIDE SEQUENCE</scope>
</reference>
<proteinExistence type="inferred from homology"/>
<protein>
    <recommendedName>
        <fullName evidence="9">Alpha 1,4-glycosyltransferase domain-containing protein</fullName>
    </recommendedName>
</protein>
<evidence type="ECO:0000256" key="1">
    <source>
        <dbReference type="ARBA" id="ARBA00004323"/>
    </source>
</evidence>
<organism evidence="10">
    <name type="scientific">Notodromas monacha</name>
    <dbReference type="NCBI Taxonomy" id="399045"/>
    <lineage>
        <taxon>Eukaryota</taxon>
        <taxon>Metazoa</taxon>
        <taxon>Ecdysozoa</taxon>
        <taxon>Arthropoda</taxon>
        <taxon>Crustacea</taxon>
        <taxon>Oligostraca</taxon>
        <taxon>Ostracoda</taxon>
        <taxon>Podocopa</taxon>
        <taxon>Podocopida</taxon>
        <taxon>Cypridocopina</taxon>
        <taxon>Cypridoidea</taxon>
        <taxon>Cyprididae</taxon>
        <taxon>Notodromas</taxon>
    </lineage>
</organism>
<dbReference type="GO" id="GO:0016758">
    <property type="term" value="F:hexosyltransferase activity"/>
    <property type="evidence" value="ECO:0007669"/>
    <property type="project" value="TreeGrafter"/>
</dbReference>
<dbReference type="SUPFAM" id="SSF53448">
    <property type="entry name" value="Nucleotide-diphospho-sugar transferases"/>
    <property type="match status" value="1"/>
</dbReference>
<dbReference type="GO" id="GO:0006688">
    <property type="term" value="P:glycosphingolipid biosynthetic process"/>
    <property type="evidence" value="ECO:0007669"/>
    <property type="project" value="TreeGrafter"/>
</dbReference>
<keyword evidence="5" id="KW-0333">Golgi apparatus</keyword>
<feature type="transmembrane region" description="Helical" evidence="8">
    <location>
        <begin position="21"/>
        <end position="39"/>
    </location>
</feature>
<dbReference type="EMBL" id="OA890135">
    <property type="protein sequence ID" value="CAD7284410.1"/>
    <property type="molecule type" value="Genomic_DNA"/>
</dbReference>
<evidence type="ECO:0000313" key="10">
    <source>
        <dbReference type="EMBL" id="CAD7284410.1"/>
    </source>
</evidence>
<dbReference type="Gene3D" id="3.90.550.20">
    <property type="match status" value="1"/>
</dbReference>
<dbReference type="OrthoDB" id="409543at2759"/>
<keyword evidence="8" id="KW-0812">Transmembrane</keyword>
<evidence type="ECO:0000256" key="7">
    <source>
        <dbReference type="SAM" id="MobiDB-lite"/>
    </source>
</evidence>
<evidence type="ECO:0000256" key="3">
    <source>
        <dbReference type="ARBA" id="ARBA00022676"/>
    </source>
</evidence>
<keyword evidence="11" id="KW-1185">Reference proteome</keyword>
<keyword evidence="8" id="KW-1133">Transmembrane helix</keyword>
<keyword evidence="4" id="KW-0808">Transferase</keyword>
<name>A0A7R9C1G6_9CRUS</name>
<evidence type="ECO:0000256" key="2">
    <source>
        <dbReference type="ARBA" id="ARBA00009003"/>
    </source>
</evidence>
<dbReference type="InterPro" id="IPR051981">
    <property type="entry name" value="Glycosyltransf_32"/>
</dbReference>
<dbReference type="InterPro" id="IPR007652">
    <property type="entry name" value="A1-4-GlycosylTfrase_dom"/>
</dbReference>
<accession>A0A7R9C1G6</accession>
<dbReference type="Proteomes" id="UP000678499">
    <property type="component" value="Unassembled WGS sequence"/>
</dbReference>
<feature type="region of interest" description="Disordered" evidence="7">
    <location>
        <begin position="41"/>
        <end position="64"/>
    </location>
</feature>
<dbReference type="Pfam" id="PF04488">
    <property type="entry name" value="Gly_transf_sug"/>
    <property type="match status" value="1"/>
</dbReference>
<evidence type="ECO:0000259" key="9">
    <source>
        <dbReference type="Pfam" id="PF04572"/>
    </source>
</evidence>
<evidence type="ECO:0000256" key="5">
    <source>
        <dbReference type="ARBA" id="ARBA00023034"/>
    </source>
</evidence>
<sequence length="368" mass="41469">MRDLLEIRAWRSIGRRRIRQKIFIGGCFMAVLLAFRHFSGGPESDSNSSQNDKKSSSKPEPEVVNSKLDLRNISAEDFAKNSIYLLETSGRQFLSPKQLCCVESAARYNPKKQIVVLSTADALLYPTLATSIARNHSNIIFRRVDVAEAFRNSPLKSMDINSTLKQSMFVTEHTSDLLRLVLLYEHGGTYMDFDMIVLKELPKVANGVATADDGKYLANGFLIFEKGHPVMLDCLTNIAKSFNKNWFNGNGPDRITEAMQRWCNTSTLQPGMNCSNVYLFPVDNFTHLNWGIAMTAFDEDPAISDPLVANLESKAFVFHYYNDLTRVVDASITGNSAIARMARKYCPLVTSYSRDWLWGFHDPGKGFQ</sequence>
<dbReference type="AlphaFoldDB" id="A0A7R9C1G6"/>
<dbReference type="EMBL" id="CAJPEX010008098">
    <property type="protein sequence ID" value="CAG0924562.1"/>
    <property type="molecule type" value="Genomic_DNA"/>
</dbReference>
<evidence type="ECO:0000256" key="8">
    <source>
        <dbReference type="SAM" id="Phobius"/>
    </source>
</evidence>
<comment type="subcellular location">
    <subcellularLocation>
        <location evidence="1">Golgi apparatus membrane</location>
        <topology evidence="1">Single-pass type II membrane protein</topology>
    </subcellularLocation>
</comment>
<dbReference type="PANTHER" id="PTHR12042:SF21">
    <property type="entry name" value="ALPHA1,4-GALACTOSYLTRANSFERASE 1-RELATED"/>
    <property type="match status" value="1"/>
</dbReference>
<evidence type="ECO:0000256" key="6">
    <source>
        <dbReference type="ARBA" id="ARBA00023136"/>
    </source>
</evidence>
<comment type="similarity">
    <text evidence="2">Belongs to the glycosyltransferase 32 family.</text>
</comment>
<dbReference type="InterPro" id="IPR029044">
    <property type="entry name" value="Nucleotide-diphossugar_trans"/>
</dbReference>
<dbReference type="PANTHER" id="PTHR12042">
    <property type="entry name" value="LACTOSYLCERAMIDE 4-ALPHA-GALACTOSYLTRANSFERASE ALPHA- 1,4-GALACTOSYLTRANSFERASE"/>
    <property type="match status" value="1"/>
</dbReference>
<keyword evidence="3" id="KW-0328">Glycosyltransferase</keyword>